<dbReference type="Gramene" id="C.cajan_34518.t">
    <property type="protein sequence ID" value="C.cajan_34518.t.cds1"/>
    <property type="gene ID" value="C.cajan_34518"/>
</dbReference>
<dbReference type="Pfam" id="PF03372">
    <property type="entry name" value="Exo_endo_phos"/>
    <property type="match status" value="1"/>
</dbReference>
<dbReference type="Gene3D" id="3.60.10.10">
    <property type="entry name" value="Endonuclease/exonuclease/phosphatase"/>
    <property type="match status" value="1"/>
</dbReference>
<keyword evidence="3" id="KW-1185">Reference proteome</keyword>
<dbReference type="InterPro" id="IPR036691">
    <property type="entry name" value="Endo/exonu/phosph_ase_sf"/>
</dbReference>
<dbReference type="SUPFAM" id="SSF56219">
    <property type="entry name" value="DNase I-like"/>
    <property type="match status" value="1"/>
</dbReference>
<dbReference type="AlphaFoldDB" id="A0A151RHF5"/>
<dbReference type="Proteomes" id="UP000075243">
    <property type="component" value="Unassembled WGS sequence"/>
</dbReference>
<evidence type="ECO:0000259" key="1">
    <source>
        <dbReference type="Pfam" id="PF03372"/>
    </source>
</evidence>
<organism evidence="2 3">
    <name type="scientific">Cajanus cajan</name>
    <name type="common">Pigeon pea</name>
    <name type="synonym">Cajanus indicus</name>
    <dbReference type="NCBI Taxonomy" id="3821"/>
    <lineage>
        <taxon>Eukaryota</taxon>
        <taxon>Viridiplantae</taxon>
        <taxon>Streptophyta</taxon>
        <taxon>Embryophyta</taxon>
        <taxon>Tracheophyta</taxon>
        <taxon>Spermatophyta</taxon>
        <taxon>Magnoliopsida</taxon>
        <taxon>eudicotyledons</taxon>
        <taxon>Gunneridae</taxon>
        <taxon>Pentapetalae</taxon>
        <taxon>rosids</taxon>
        <taxon>fabids</taxon>
        <taxon>Fabales</taxon>
        <taxon>Fabaceae</taxon>
        <taxon>Papilionoideae</taxon>
        <taxon>50 kb inversion clade</taxon>
        <taxon>NPAAA clade</taxon>
        <taxon>indigoferoid/millettioid clade</taxon>
        <taxon>Phaseoleae</taxon>
        <taxon>Cajanus</taxon>
    </lineage>
</organism>
<dbReference type="PANTHER" id="PTHR33710">
    <property type="entry name" value="BNAC02G09200D PROTEIN"/>
    <property type="match status" value="1"/>
</dbReference>
<protein>
    <recommendedName>
        <fullName evidence="1">Endonuclease/exonuclease/phosphatase domain-containing protein</fullName>
    </recommendedName>
</protein>
<reference evidence="2" key="1">
    <citation type="journal article" date="2012" name="Nat. Biotechnol.">
        <title>Draft genome sequence of pigeonpea (Cajanus cajan), an orphan legume crop of resource-poor farmers.</title>
        <authorList>
            <person name="Varshney R.K."/>
            <person name="Chen W."/>
            <person name="Li Y."/>
            <person name="Bharti A.K."/>
            <person name="Saxena R.K."/>
            <person name="Schlueter J.A."/>
            <person name="Donoghue M.T."/>
            <person name="Azam S."/>
            <person name="Fan G."/>
            <person name="Whaley A.M."/>
            <person name="Farmer A.D."/>
            <person name="Sheridan J."/>
            <person name="Iwata A."/>
            <person name="Tuteja R."/>
            <person name="Penmetsa R.V."/>
            <person name="Wu W."/>
            <person name="Upadhyaya H.D."/>
            <person name="Yang S.P."/>
            <person name="Shah T."/>
            <person name="Saxena K.B."/>
            <person name="Michael T."/>
            <person name="McCombie W.R."/>
            <person name="Yang B."/>
            <person name="Zhang G."/>
            <person name="Yang H."/>
            <person name="Wang J."/>
            <person name="Spillane C."/>
            <person name="Cook D.R."/>
            <person name="May G.D."/>
            <person name="Xu X."/>
            <person name="Jackson S.A."/>
        </authorList>
    </citation>
    <scope>NUCLEOTIDE SEQUENCE [LARGE SCALE GENOMIC DNA]</scope>
</reference>
<dbReference type="EMBL" id="KQ483740">
    <property type="protein sequence ID" value="KYP41999.1"/>
    <property type="molecule type" value="Genomic_DNA"/>
</dbReference>
<dbReference type="STRING" id="3821.A0A151RHF5"/>
<dbReference type="OMA" id="WIEELEV"/>
<dbReference type="InterPro" id="IPR005135">
    <property type="entry name" value="Endo/exonuclease/phosphatase"/>
</dbReference>
<dbReference type="GO" id="GO:0003824">
    <property type="term" value="F:catalytic activity"/>
    <property type="evidence" value="ECO:0007669"/>
    <property type="project" value="InterPro"/>
</dbReference>
<dbReference type="PANTHER" id="PTHR33710:SF64">
    <property type="entry name" value="ENDONUCLEASE_EXONUCLEASE_PHOSPHATASE DOMAIN-CONTAINING PROTEIN"/>
    <property type="match status" value="1"/>
</dbReference>
<evidence type="ECO:0000313" key="2">
    <source>
        <dbReference type="EMBL" id="KYP41999.1"/>
    </source>
</evidence>
<sequence length="251" mass="29195">MGIKEKVDVLCLHETKREEISEKDCQGLWGGRGERDIDWKMTPAVNKVGGLLCVWCKEKLKVSDSFQGSRFLGLVGIWRQNRSEIVIVNIYAPCDPTKKKNLWGELKEIREQSNIKVWCVVGDFNCVRKASERVGVRAINDRRDTTVVRDFNKFISDMDVVDIPLSGRSFTWYRPNGSAKSQIDRILVSREWFDIWPGSSQVVLNKSIFDSFPIMVRQAEIDWGPKPFKVFDHWMQEKDFRRFVIESWNGT</sequence>
<name>A0A151RHF5_CAJCA</name>
<evidence type="ECO:0000313" key="3">
    <source>
        <dbReference type="Proteomes" id="UP000075243"/>
    </source>
</evidence>
<proteinExistence type="predicted"/>
<dbReference type="OrthoDB" id="1435636at2759"/>
<gene>
    <name evidence="2" type="ORF">KK1_036615</name>
</gene>
<accession>A0A151RHF5</accession>
<feature type="domain" description="Endonuclease/exonuclease/phosphatase" evidence="1">
    <location>
        <begin position="6"/>
        <end position="198"/>
    </location>
</feature>